<feature type="domain" description="DinB-like" evidence="1">
    <location>
        <begin position="13"/>
        <end position="145"/>
    </location>
</feature>
<sequence>MRTILNAEDRNALLVRLSTLVGSEVPLWGKMNVSQMVEHCIRWEEVMKGERKTKRVWLGHLFGKMALKSMIADDKPVKQSVPTLKELIVEDAGEDFETQKEKWITLVKGYAHPVPTKYVHPFFGKMTLEEVGRMAYKHTDHHLRQFGR</sequence>
<dbReference type="Pfam" id="PF12867">
    <property type="entry name" value="DinB_2"/>
    <property type="match status" value="1"/>
</dbReference>
<dbReference type="Gene3D" id="1.20.120.450">
    <property type="entry name" value="dinb family like domain"/>
    <property type="match status" value="1"/>
</dbReference>
<dbReference type="RefSeq" id="WP_108686053.1">
    <property type="nucleotide sequence ID" value="NZ_QCYK01000001.1"/>
</dbReference>
<proteinExistence type="predicted"/>
<comment type="caution">
    <text evidence="2">The sequence shown here is derived from an EMBL/GenBank/DDBJ whole genome shotgun (WGS) entry which is preliminary data.</text>
</comment>
<reference evidence="2 3" key="1">
    <citation type="submission" date="2018-04" db="EMBL/GenBank/DDBJ databases">
        <title>Chitinophaga fuyangensis sp. nov., isolated from soil in a chemical factory.</title>
        <authorList>
            <person name="Chen K."/>
        </authorList>
    </citation>
    <scope>NUCLEOTIDE SEQUENCE [LARGE SCALE GENOMIC DNA]</scope>
    <source>
        <strain evidence="2 3">LY-1</strain>
    </source>
</reference>
<dbReference type="InterPro" id="IPR024775">
    <property type="entry name" value="DinB-like"/>
</dbReference>
<dbReference type="EMBL" id="QCYK01000001">
    <property type="protein sequence ID" value="PUZ29416.1"/>
    <property type="molecule type" value="Genomic_DNA"/>
</dbReference>
<dbReference type="SUPFAM" id="SSF109854">
    <property type="entry name" value="DinB/YfiT-like putative metalloenzymes"/>
    <property type="match status" value="1"/>
</dbReference>
<evidence type="ECO:0000259" key="1">
    <source>
        <dbReference type="Pfam" id="PF12867"/>
    </source>
</evidence>
<dbReference type="OrthoDB" id="2599194at2"/>
<accession>A0A2T7BP20</accession>
<gene>
    <name evidence="2" type="ORF">DCC81_08190</name>
</gene>
<evidence type="ECO:0000313" key="2">
    <source>
        <dbReference type="EMBL" id="PUZ29416.1"/>
    </source>
</evidence>
<keyword evidence="3" id="KW-1185">Reference proteome</keyword>
<name>A0A2T7BP20_9BACT</name>
<protein>
    <recommendedName>
        <fullName evidence="1">DinB-like domain-containing protein</fullName>
    </recommendedName>
</protein>
<dbReference type="InterPro" id="IPR034660">
    <property type="entry name" value="DinB/YfiT-like"/>
</dbReference>
<dbReference type="Proteomes" id="UP000244450">
    <property type="component" value="Unassembled WGS sequence"/>
</dbReference>
<organism evidence="2 3">
    <name type="scientific">Chitinophaga parva</name>
    <dbReference type="NCBI Taxonomy" id="2169414"/>
    <lineage>
        <taxon>Bacteria</taxon>
        <taxon>Pseudomonadati</taxon>
        <taxon>Bacteroidota</taxon>
        <taxon>Chitinophagia</taxon>
        <taxon>Chitinophagales</taxon>
        <taxon>Chitinophagaceae</taxon>
        <taxon>Chitinophaga</taxon>
    </lineage>
</organism>
<evidence type="ECO:0000313" key="3">
    <source>
        <dbReference type="Proteomes" id="UP000244450"/>
    </source>
</evidence>
<dbReference type="AlphaFoldDB" id="A0A2T7BP20"/>